<keyword evidence="4" id="KW-0408">Iron</keyword>
<dbReference type="Gene3D" id="3.40.950.10">
    <property type="entry name" value="Fe-only Hydrogenase (Larger Subunit), Chain L, domain 3"/>
    <property type="match status" value="1"/>
</dbReference>
<evidence type="ECO:0000256" key="1">
    <source>
        <dbReference type="ARBA" id="ARBA00006596"/>
    </source>
</evidence>
<dbReference type="Pfam" id="PF02256">
    <property type="entry name" value="Fe_hyd_SSU"/>
    <property type="match status" value="1"/>
</dbReference>
<dbReference type="InterPro" id="IPR050340">
    <property type="entry name" value="Cytosolic_Fe-S_CAF"/>
</dbReference>
<dbReference type="InterPro" id="IPR009016">
    <property type="entry name" value="Fe_hydrogenase"/>
</dbReference>
<gene>
    <name evidence="7" type="ORF">K2173_018055</name>
</gene>
<dbReference type="GO" id="GO:0051539">
    <property type="term" value="F:4 iron, 4 sulfur cluster binding"/>
    <property type="evidence" value="ECO:0007669"/>
    <property type="project" value="UniProtKB-KW"/>
</dbReference>
<dbReference type="PANTHER" id="PTHR11615">
    <property type="entry name" value="NITRATE, FORMATE, IRON DEHYDROGENASE"/>
    <property type="match status" value="1"/>
</dbReference>
<evidence type="ECO:0000256" key="5">
    <source>
        <dbReference type="ARBA" id="ARBA00023014"/>
    </source>
</evidence>
<evidence type="ECO:0000313" key="8">
    <source>
        <dbReference type="Proteomes" id="UP001159364"/>
    </source>
</evidence>
<dbReference type="EMBL" id="JAIWQS010000003">
    <property type="protein sequence ID" value="KAJ8770564.1"/>
    <property type="molecule type" value="Genomic_DNA"/>
</dbReference>
<evidence type="ECO:0000256" key="4">
    <source>
        <dbReference type="ARBA" id="ARBA00023004"/>
    </source>
</evidence>
<comment type="caution">
    <text evidence="7">The sequence shown here is derived from an EMBL/GenBank/DDBJ whole genome shotgun (WGS) entry which is preliminary data.</text>
</comment>
<keyword evidence="2" id="KW-0004">4Fe-4S</keyword>
<evidence type="ECO:0000259" key="6">
    <source>
        <dbReference type="SMART" id="SM00902"/>
    </source>
</evidence>
<organism evidence="7 8">
    <name type="scientific">Erythroxylum novogranatense</name>
    <dbReference type="NCBI Taxonomy" id="1862640"/>
    <lineage>
        <taxon>Eukaryota</taxon>
        <taxon>Viridiplantae</taxon>
        <taxon>Streptophyta</taxon>
        <taxon>Embryophyta</taxon>
        <taxon>Tracheophyta</taxon>
        <taxon>Spermatophyta</taxon>
        <taxon>Magnoliopsida</taxon>
        <taxon>eudicotyledons</taxon>
        <taxon>Gunneridae</taxon>
        <taxon>Pentapetalae</taxon>
        <taxon>rosids</taxon>
        <taxon>fabids</taxon>
        <taxon>Malpighiales</taxon>
        <taxon>Erythroxylaceae</taxon>
        <taxon>Erythroxylum</taxon>
    </lineage>
</organism>
<keyword evidence="8" id="KW-1185">Reference proteome</keyword>
<protein>
    <recommendedName>
        <fullName evidence="6">Iron hydrogenase small subunit domain-containing protein</fullName>
    </recommendedName>
</protein>
<keyword evidence="5" id="KW-0411">Iron-sulfur</keyword>
<evidence type="ECO:0000256" key="3">
    <source>
        <dbReference type="ARBA" id="ARBA00022723"/>
    </source>
</evidence>
<dbReference type="InterPro" id="IPR003149">
    <property type="entry name" value="Fe_hydrogenase_ssu"/>
</dbReference>
<keyword evidence="3" id="KW-0479">Metal-binding</keyword>
<accession>A0AAV8TXG3</accession>
<dbReference type="SMART" id="SM00902">
    <property type="entry name" value="Fe_hyd_SSU"/>
    <property type="match status" value="1"/>
</dbReference>
<dbReference type="AlphaFoldDB" id="A0AAV8TXG3"/>
<dbReference type="FunFam" id="3.30.70.20:FF:000042">
    <property type="entry name" value="Cytosolic Fe-S cluster assembly factor NAR1"/>
    <property type="match status" value="1"/>
</dbReference>
<dbReference type="GO" id="GO:0046872">
    <property type="term" value="F:metal ion binding"/>
    <property type="evidence" value="ECO:0007669"/>
    <property type="project" value="UniProtKB-KW"/>
</dbReference>
<name>A0AAV8TXG3_9ROSI</name>
<sequence length="468" mass="52170">MSEKFSPALRIGDLSDFIAPSQTCVVSLNSNPTLKKPARPQVSIDNKKQTEPVKISLKDCLACSGCITSAETVMLEKQGLDEFLANINKGKAVVVSLSPQSRASFAVYFGIPPIQVFKKLTTFFKFLGVKAVFDTSCSRDMTLIETCNEFISRYKESQSVEDEKARPSLPMLSSACPGWICYAEKQLGSYILPYISSVKSPQQTVGAAIKHHLCHKIGLRPDEIYHVTVMPCYDKKLEAARDDFIFEAESGIKLPEVDSVLTTGEVLDLIKLRSVDFEALDESPLDKMLTNVDEEGHLYGVLGSSGGYVETVFRHAAKSLFGIEVKGPLPFKTIRNTDFREVILEVDGKVVLKFAQCYGFQNLQNVVRKVKMRKCDYHFVEVMACPSGCLNGGGQIKPKPGQSPKDLIQLLETVYMENVLVADPFDNPTVKCLYDEWLEQPGSEKAKKYIHTEYHPVVKSLTVQLHNW</sequence>
<dbReference type="Proteomes" id="UP001159364">
    <property type="component" value="Linkage Group LG03"/>
</dbReference>
<dbReference type="InterPro" id="IPR004108">
    <property type="entry name" value="Fe_hydrogenase_lsu_C"/>
</dbReference>
<reference evidence="7 8" key="1">
    <citation type="submission" date="2021-09" db="EMBL/GenBank/DDBJ databases">
        <title>Genomic insights and catalytic innovation underlie evolution of tropane alkaloids biosynthesis.</title>
        <authorList>
            <person name="Wang Y.-J."/>
            <person name="Tian T."/>
            <person name="Huang J.-P."/>
            <person name="Huang S.-X."/>
        </authorList>
    </citation>
    <scope>NUCLEOTIDE SEQUENCE [LARGE SCALE GENOMIC DNA]</scope>
    <source>
        <strain evidence="7">KIB-2018</strain>
        <tissue evidence="7">Leaf</tissue>
    </source>
</reference>
<dbReference type="Pfam" id="PF02906">
    <property type="entry name" value="Fe_hyd_lg_C"/>
    <property type="match status" value="1"/>
</dbReference>
<dbReference type="Gene3D" id="3.40.50.1780">
    <property type="match status" value="1"/>
</dbReference>
<feature type="domain" description="Iron hydrogenase small subunit" evidence="6">
    <location>
        <begin position="401"/>
        <end position="458"/>
    </location>
</feature>
<evidence type="ECO:0000313" key="7">
    <source>
        <dbReference type="EMBL" id="KAJ8770564.1"/>
    </source>
</evidence>
<proteinExistence type="inferred from homology"/>
<evidence type="ECO:0000256" key="2">
    <source>
        <dbReference type="ARBA" id="ARBA00022485"/>
    </source>
</evidence>
<dbReference type="SUPFAM" id="SSF53920">
    <property type="entry name" value="Fe-only hydrogenase"/>
    <property type="match status" value="1"/>
</dbReference>
<comment type="similarity">
    <text evidence="1">Belongs to the NARF family.</text>
</comment>